<organism evidence="1 2">
    <name type="scientific">Methanolobus halotolerans</name>
    <dbReference type="NCBI Taxonomy" id="2052935"/>
    <lineage>
        <taxon>Archaea</taxon>
        <taxon>Methanobacteriati</taxon>
        <taxon>Methanobacteriota</taxon>
        <taxon>Stenosarchaea group</taxon>
        <taxon>Methanomicrobia</taxon>
        <taxon>Methanosarcinales</taxon>
        <taxon>Methanosarcinaceae</taxon>
        <taxon>Methanolobus</taxon>
    </lineage>
</organism>
<evidence type="ECO:0000313" key="1">
    <source>
        <dbReference type="EMBL" id="TGC08122.1"/>
    </source>
</evidence>
<reference evidence="1 2" key="1">
    <citation type="submission" date="2017-11" db="EMBL/GenBank/DDBJ databases">
        <title>Isolation and Characterization of Methanogenic Archaea from Saline Meromictic Lake at Siberia.</title>
        <authorList>
            <person name="Shen Y."/>
            <person name="Huang H.-H."/>
            <person name="Lai M.-C."/>
            <person name="Chen S.-C."/>
        </authorList>
    </citation>
    <scope>NUCLEOTIDE SEQUENCE [LARGE SCALE GENOMIC DNA]</scope>
    <source>
        <strain evidence="1 2">SY-01</strain>
    </source>
</reference>
<dbReference type="OrthoDB" id="123195at2157"/>
<dbReference type="EMBL" id="PGGK01000011">
    <property type="protein sequence ID" value="TGC08122.1"/>
    <property type="molecule type" value="Genomic_DNA"/>
</dbReference>
<protein>
    <submittedName>
        <fullName evidence="1">Uncharacterized protein</fullName>
    </submittedName>
</protein>
<dbReference type="AlphaFoldDB" id="A0A4E0Q3K2"/>
<proteinExistence type="predicted"/>
<evidence type="ECO:0000313" key="2">
    <source>
        <dbReference type="Proteomes" id="UP000297295"/>
    </source>
</evidence>
<dbReference type="RefSeq" id="WP_135390150.1">
    <property type="nucleotide sequence ID" value="NZ_PGGK01000011.1"/>
</dbReference>
<keyword evidence="2" id="KW-1185">Reference proteome</keyword>
<comment type="caution">
    <text evidence="1">The sequence shown here is derived from an EMBL/GenBank/DDBJ whole genome shotgun (WGS) entry which is preliminary data.</text>
</comment>
<gene>
    <name evidence="1" type="ORF">CUN85_09880</name>
</gene>
<accession>A0A4E0Q3K2</accession>
<sequence length="65" mass="7269">MVKVKVRVNNLAIDVDGKEMRFRRGDVFEIPAERAAGLGNSVLILENIPEPEQNPPDTVAARKRK</sequence>
<name>A0A4E0Q3K2_9EURY</name>
<dbReference type="Proteomes" id="UP000297295">
    <property type="component" value="Unassembled WGS sequence"/>
</dbReference>